<evidence type="ECO:0000256" key="8">
    <source>
        <dbReference type="SAM" id="MobiDB-lite"/>
    </source>
</evidence>
<evidence type="ECO:0000256" key="9">
    <source>
        <dbReference type="SAM" id="Phobius"/>
    </source>
</evidence>
<dbReference type="InterPro" id="IPR051656">
    <property type="entry name" value="LEM_domain"/>
</dbReference>
<feature type="compositionally biased region" description="Acidic residues" evidence="8">
    <location>
        <begin position="220"/>
        <end position="236"/>
    </location>
</feature>
<evidence type="ECO:0008006" key="14">
    <source>
        <dbReference type="Google" id="ProtNLM"/>
    </source>
</evidence>
<evidence type="ECO:0000256" key="7">
    <source>
        <dbReference type="ARBA" id="ARBA00023242"/>
    </source>
</evidence>
<dbReference type="AlphaFoldDB" id="A0A7J6AAR5"/>
<dbReference type="CDD" id="cd12940">
    <property type="entry name" value="LEM_LAP2_LEMD1"/>
    <property type="match status" value="1"/>
</dbReference>
<dbReference type="PROSITE" id="PS50954">
    <property type="entry name" value="LEM"/>
    <property type="match status" value="1"/>
</dbReference>
<evidence type="ECO:0000259" key="11">
    <source>
        <dbReference type="PROSITE" id="PS50955"/>
    </source>
</evidence>
<comment type="subcellular location">
    <subcellularLocation>
        <location evidence="1">Nucleus</location>
    </subcellularLocation>
</comment>
<sequence>HVRALHQWERSLLLRPTNRIGALTPALETENMGSLEVVRDREKKEEKEGEESAVMAEFLTDPSVLTKDKLKSALLANNVALPNGEQRKGVYVELYLKNLTSQNKRSGTAEAFSSDEEPPAPAASITAARSGRKATRKTDRVRPEEIDVTELTDEDLKERLLKYGVSTGPVVASTRKVYEKKLQKFLDQGPPQTTIITVSESVLTHNSRNGTADSDQYSDKEEETTAAVEPELEPEPELVPMVERPLRSRGKTPVTIRTRSSQNKEEDNDSEDLQVVNVERKSRRSSRRLDHAVPDPDPVSASEMLPVPRERTIFSAIPKDPTPLLADTLPVSPSASEGGSSESPDRRTASVHAASDDYDEVFPADEFYKRVRLPVKTMEPRRTPSPSCQTERKPKASGEEVERSVLNTAVLEVGPREVPSSRPGHVGSSEALKSVTKRRSSPRPASAHPSRDLIHMMCRLSPSRASQSKDSPRSLSLTDSPRRPTRDYLVAKSSPDTKERSGGGSAAVIQSRIHGFLSPVTPVRGQDDSLRDQTAGGLIEKLSAVEQTPKTAERDVLKELFPNEVFNTPTGISATRRQPIKGAAGRPFSDAWKDTPRPRLPEHRYTSSSYTESRSVPRVSAVPLSVLKPSAPQSLQAKARRRVPVWVQLLLLAGVAGVLLFIYQSMESNQMSPFGQPARRGELENAAK</sequence>
<feature type="non-terminal residue" evidence="12">
    <location>
        <position position="1"/>
    </location>
</feature>
<dbReference type="InterPro" id="IPR013146">
    <property type="entry name" value="LEM-like_dom"/>
</dbReference>
<feature type="compositionally biased region" description="Polar residues" evidence="8">
    <location>
        <begin position="205"/>
        <end position="215"/>
    </location>
</feature>
<protein>
    <recommendedName>
        <fullName evidence="14">Lamina-associated polypeptide 2</fullName>
    </recommendedName>
</protein>
<keyword evidence="7" id="KW-0539">Nucleus</keyword>
<evidence type="ECO:0000256" key="1">
    <source>
        <dbReference type="ARBA" id="ARBA00004123"/>
    </source>
</evidence>
<keyword evidence="13" id="KW-1185">Reference proteome</keyword>
<proteinExistence type="inferred from homology"/>
<evidence type="ECO:0000256" key="4">
    <source>
        <dbReference type="ARBA" id="ARBA00022553"/>
    </source>
</evidence>
<feature type="region of interest" description="Disordered" evidence="8">
    <location>
        <begin position="569"/>
        <end position="612"/>
    </location>
</feature>
<feature type="domain" description="LEM-like" evidence="11">
    <location>
        <begin position="59"/>
        <end position="102"/>
    </location>
</feature>
<feature type="compositionally biased region" description="Polar residues" evidence="8">
    <location>
        <begin position="463"/>
        <end position="479"/>
    </location>
</feature>
<dbReference type="PANTHER" id="PTHR12019">
    <property type="entry name" value="LAMINA-ASSOCIATED POLYPEPTIDE THYMOPOIETIN"/>
    <property type="match status" value="1"/>
</dbReference>
<evidence type="ECO:0000256" key="3">
    <source>
        <dbReference type="ARBA" id="ARBA00022481"/>
    </source>
</evidence>
<dbReference type="FunFam" id="1.10.720.40:FF:000002">
    <property type="entry name" value="Thymopoietin isoform alpha"/>
    <property type="match status" value="1"/>
</dbReference>
<dbReference type="CDD" id="cd12935">
    <property type="entry name" value="LEM_like"/>
    <property type="match status" value="1"/>
</dbReference>
<keyword evidence="9" id="KW-0812">Transmembrane</keyword>
<organism evidence="12 13">
    <name type="scientific">Ameiurus melas</name>
    <name type="common">Black bullhead</name>
    <name type="synonym">Silurus melas</name>
    <dbReference type="NCBI Taxonomy" id="219545"/>
    <lineage>
        <taxon>Eukaryota</taxon>
        <taxon>Metazoa</taxon>
        <taxon>Chordata</taxon>
        <taxon>Craniata</taxon>
        <taxon>Vertebrata</taxon>
        <taxon>Euteleostomi</taxon>
        <taxon>Actinopterygii</taxon>
        <taxon>Neopterygii</taxon>
        <taxon>Teleostei</taxon>
        <taxon>Ostariophysi</taxon>
        <taxon>Siluriformes</taxon>
        <taxon>Ictaluridae</taxon>
        <taxon>Ameiurus</taxon>
    </lineage>
</organism>
<accession>A0A7J6AAR5</accession>
<dbReference type="SMART" id="SM01261">
    <property type="entry name" value="Thymopoietin"/>
    <property type="match status" value="1"/>
</dbReference>
<dbReference type="SMART" id="SM00540">
    <property type="entry name" value="LEM"/>
    <property type="match status" value="1"/>
</dbReference>
<feature type="domain" description="LEM" evidence="10">
    <location>
        <begin position="145"/>
        <end position="189"/>
    </location>
</feature>
<gene>
    <name evidence="12" type="ORF">AMELA_G00183450</name>
</gene>
<dbReference type="GO" id="GO:0005635">
    <property type="term" value="C:nuclear envelope"/>
    <property type="evidence" value="ECO:0007669"/>
    <property type="project" value="UniProtKB-ARBA"/>
</dbReference>
<evidence type="ECO:0000259" key="10">
    <source>
        <dbReference type="PROSITE" id="PS50954"/>
    </source>
</evidence>
<dbReference type="Proteomes" id="UP000593565">
    <property type="component" value="Unassembled WGS sequence"/>
</dbReference>
<keyword evidence="6" id="KW-0238">DNA-binding</keyword>
<dbReference type="PANTHER" id="PTHR12019:SF21">
    <property type="entry name" value="THYMOPOIETIN A"/>
    <property type="match status" value="1"/>
</dbReference>
<dbReference type="PROSITE" id="PS50955">
    <property type="entry name" value="LEM_LIKE"/>
    <property type="match status" value="1"/>
</dbReference>
<dbReference type="Gene3D" id="1.10.720.40">
    <property type="match status" value="2"/>
</dbReference>
<dbReference type="SUPFAM" id="SSF63451">
    <property type="entry name" value="LEM domain"/>
    <property type="match status" value="2"/>
</dbReference>
<dbReference type="Pfam" id="PF08198">
    <property type="entry name" value="Thymopoietin"/>
    <property type="match status" value="1"/>
</dbReference>
<keyword evidence="3" id="KW-0488">Methylation</keyword>
<evidence type="ECO:0000256" key="5">
    <source>
        <dbReference type="ARBA" id="ARBA00022990"/>
    </source>
</evidence>
<keyword evidence="4" id="KW-0597">Phosphoprotein</keyword>
<dbReference type="Pfam" id="PF03020">
    <property type="entry name" value="LEM"/>
    <property type="match status" value="1"/>
</dbReference>
<feature type="compositionally biased region" description="Basic and acidic residues" evidence="8">
    <location>
        <begin position="591"/>
        <end position="605"/>
    </location>
</feature>
<feature type="region of interest" description="Disordered" evidence="8">
    <location>
        <begin position="205"/>
        <end position="506"/>
    </location>
</feature>
<dbReference type="EMBL" id="JAAGNN010000015">
    <property type="protein sequence ID" value="KAF4079886.1"/>
    <property type="molecule type" value="Genomic_DNA"/>
</dbReference>
<feature type="transmembrane region" description="Helical" evidence="9">
    <location>
        <begin position="645"/>
        <end position="663"/>
    </location>
</feature>
<keyword evidence="9" id="KW-1133">Transmembrane helix</keyword>
<feature type="compositionally biased region" description="Low complexity" evidence="8">
    <location>
        <begin position="332"/>
        <end position="342"/>
    </location>
</feature>
<feature type="compositionally biased region" description="Basic and acidic residues" evidence="8">
    <location>
        <begin position="390"/>
        <end position="403"/>
    </location>
</feature>
<keyword evidence="9" id="KW-0472">Membrane</keyword>
<keyword evidence="5" id="KW-0007">Acetylation</keyword>
<reference evidence="12 13" key="1">
    <citation type="submission" date="2020-02" db="EMBL/GenBank/DDBJ databases">
        <title>A chromosome-scale genome assembly of the black bullhead catfish (Ameiurus melas).</title>
        <authorList>
            <person name="Wen M."/>
            <person name="Zham M."/>
            <person name="Cabau C."/>
            <person name="Klopp C."/>
            <person name="Donnadieu C."/>
            <person name="Roques C."/>
            <person name="Bouchez O."/>
            <person name="Lampietro C."/>
            <person name="Jouanno E."/>
            <person name="Herpin A."/>
            <person name="Louis A."/>
            <person name="Berthelot C."/>
            <person name="Parey E."/>
            <person name="Roest-Crollius H."/>
            <person name="Braasch I."/>
            <person name="Postlethwait J."/>
            <person name="Robinson-Rechavi M."/>
            <person name="Echchiki A."/>
            <person name="Begum T."/>
            <person name="Montfort J."/>
            <person name="Schartl M."/>
            <person name="Bobe J."/>
            <person name="Guiguen Y."/>
        </authorList>
    </citation>
    <scope>NUCLEOTIDE SEQUENCE [LARGE SCALE GENOMIC DNA]</scope>
    <source>
        <strain evidence="12">M_S1</strain>
        <tissue evidence="12">Blood</tissue>
    </source>
</reference>
<dbReference type="InterPro" id="IPR011015">
    <property type="entry name" value="LEM/LEM-like_dom_sf"/>
</dbReference>
<evidence type="ECO:0000256" key="6">
    <source>
        <dbReference type="ARBA" id="ARBA00023125"/>
    </source>
</evidence>
<dbReference type="GO" id="GO:0003677">
    <property type="term" value="F:DNA binding"/>
    <property type="evidence" value="ECO:0007669"/>
    <property type="project" value="UniProtKB-KW"/>
</dbReference>
<evidence type="ECO:0000313" key="13">
    <source>
        <dbReference type="Proteomes" id="UP000593565"/>
    </source>
</evidence>
<comment type="caution">
    <text evidence="12">The sequence shown here is derived from an EMBL/GenBank/DDBJ whole genome shotgun (WGS) entry which is preliminary data.</text>
</comment>
<evidence type="ECO:0000256" key="2">
    <source>
        <dbReference type="ARBA" id="ARBA00007744"/>
    </source>
</evidence>
<feature type="region of interest" description="Disordered" evidence="8">
    <location>
        <begin position="107"/>
        <end position="142"/>
    </location>
</feature>
<name>A0A7J6AAR5_AMEME</name>
<dbReference type="FunFam" id="1.10.720.40:FF:000001">
    <property type="entry name" value="LEM domain containing 2, isoform CRA_a"/>
    <property type="match status" value="1"/>
</dbReference>
<dbReference type="InterPro" id="IPR003887">
    <property type="entry name" value="LEM_dom"/>
</dbReference>
<comment type="similarity">
    <text evidence="2">Belongs to the LEM family.</text>
</comment>
<evidence type="ECO:0000313" key="12">
    <source>
        <dbReference type="EMBL" id="KAF4079886.1"/>
    </source>
</evidence>